<accession>A0A9P8NW14</accession>
<dbReference type="RefSeq" id="XP_046057785.1">
    <property type="nucleotide sequence ID" value="XM_046208657.1"/>
</dbReference>
<dbReference type="GeneID" id="70239243"/>
<sequence length="105" mass="11122">MLSLEAANLISSKSSSESLSSSMNSAFFCSTVSRWGSDLGDVFGVFPIASEKVSSSDSINSSTNFCGSNLDASCFLIEKADFLMSSFCFTTSTRGFTDFVGLDSL</sequence>
<reference evidence="2" key="1">
    <citation type="journal article" date="2021" name="Open Biol.">
        <title>Shared evolutionary footprints suggest mitochondrial oxidative damage underlies multiple complex I losses in fungi.</title>
        <authorList>
            <person name="Schikora-Tamarit M.A."/>
            <person name="Marcet-Houben M."/>
            <person name="Nosek J."/>
            <person name="Gabaldon T."/>
        </authorList>
    </citation>
    <scope>NUCLEOTIDE SEQUENCE</scope>
    <source>
        <strain evidence="2">CBS6075</strain>
    </source>
</reference>
<protein>
    <submittedName>
        <fullName evidence="2">Uncharacterized protein</fullName>
    </submittedName>
</protein>
<reference evidence="2" key="2">
    <citation type="submission" date="2021-01" db="EMBL/GenBank/DDBJ databases">
        <authorList>
            <person name="Schikora-Tamarit M.A."/>
        </authorList>
    </citation>
    <scope>NUCLEOTIDE SEQUENCE</scope>
    <source>
        <strain evidence="2">CBS6075</strain>
    </source>
</reference>
<proteinExistence type="predicted"/>
<evidence type="ECO:0000313" key="3">
    <source>
        <dbReference type="Proteomes" id="UP000769157"/>
    </source>
</evidence>
<name>A0A9P8NW14_9ASCO</name>
<dbReference type="Proteomes" id="UP000769157">
    <property type="component" value="Unassembled WGS sequence"/>
</dbReference>
<gene>
    <name evidence="2" type="ORF">OGAPHI_007279</name>
</gene>
<comment type="caution">
    <text evidence="2">The sequence shown here is derived from an EMBL/GenBank/DDBJ whole genome shotgun (WGS) entry which is preliminary data.</text>
</comment>
<feature type="compositionally biased region" description="Low complexity" evidence="1">
    <location>
        <begin position="11"/>
        <end position="20"/>
    </location>
</feature>
<keyword evidence="3" id="KW-1185">Reference proteome</keyword>
<evidence type="ECO:0000256" key="1">
    <source>
        <dbReference type="SAM" id="MobiDB-lite"/>
    </source>
</evidence>
<organism evidence="2 3">
    <name type="scientific">Ogataea philodendri</name>
    <dbReference type="NCBI Taxonomy" id="1378263"/>
    <lineage>
        <taxon>Eukaryota</taxon>
        <taxon>Fungi</taxon>
        <taxon>Dikarya</taxon>
        <taxon>Ascomycota</taxon>
        <taxon>Saccharomycotina</taxon>
        <taxon>Pichiomycetes</taxon>
        <taxon>Pichiales</taxon>
        <taxon>Pichiaceae</taxon>
        <taxon>Ogataea</taxon>
    </lineage>
</organism>
<dbReference type="AlphaFoldDB" id="A0A9P8NW14"/>
<dbReference type="EMBL" id="JAEUBE010000511">
    <property type="protein sequence ID" value="KAH3660074.1"/>
    <property type="molecule type" value="Genomic_DNA"/>
</dbReference>
<feature type="region of interest" description="Disordered" evidence="1">
    <location>
        <begin position="1"/>
        <end position="20"/>
    </location>
</feature>
<evidence type="ECO:0000313" key="2">
    <source>
        <dbReference type="EMBL" id="KAH3660074.1"/>
    </source>
</evidence>